<protein>
    <submittedName>
        <fullName evidence="9">Biopolymer transport protein ExbB</fullName>
    </submittedName>
</protein>
<keyword evidence="3 7" id="KW-0812">Transmembrane</keyword>
<evidence type="ECO:0000256" key="6">
    <source>
        <dbReference type="RuleBase" id="RU004057"/>
    </source>
</evidence>
<name>A0A5M8P2X1_9BACT</name>
<evidence type="ECO:0000256" key="7">
    <source>
        <dbReference type="SAM" id="Phobius"/>
    </source>
</evidence>
<dbReference type="Pfam" id="PF01618">
    <property type="entry name" value="MotA_ExbB"/>
    <property type="match status" value="1"/>
</dbReference>
<dbReference type="PANTHER" id="PTHR30625">
    <property type="entry name" value="PROTEIN TOLQ"/>
    <property type="match status" value="1"/>
</dbReference>
<dbReference type="PANTHER" id="PTHR30625:SF17">
    <property type="entry name" value="TOLQ-RELATED"/>
    <property type="match status" value="1"/>
</dbReference>
<evidence type="ECO:0000259" key="8">
    <source>
        <dbReference type="Pfam" id="PF01618"/>
    </source>
</evidence>
<dbReference type="EMBL" id="SNRX01000006">
    <property type="protein sequence ID" value="KAA6302676.1"/>
    <property type="molecule type" value="Genomic_DNA"/>
</dbReference>
<proteinExistence type="inferred from homology"/>
<keyword evidence="6" id="KW-0653">Protein transport</keyword>
<feature type="transmembrane region" description="Helical" evidence="7">
    <location>
        <begin position="162"/>
        <end position="185"/>
    </location>
</feature>
<sequence>MYFDFAVRAYKFSYLYLEITNMSLLLFFQEGSAPVLTAVEAITTPQPTEVQMNILDLAIKGGWVMIPIVVLFMIATGIFIERFLVISKAAREDDTFMDRIKDYIHEGNIKTAEKLCKKTNTPYARMIEKGIQRLDRPMNDILVSIENVGSIEVAKLEKGFPWIASTAAIAPMLGFFGTVTGMVRAFFDMANAGNAVDIALLSSGIYQALVTTVAGLSVGIPALLAYNYLTAKVDGVITKMELRTMDFMDLLNEPAKE</sequence>
<comment type="similarity">
    <text evidence="6">Belongs to the exbB/tolQ family.</text>
</comment>
<comment type="caution">
    <text evidence="9">The sequence shown here is derived from an EMBL/GenBank/DDBJ whole genome shotgun (WGS) entry which is preliminary data.</text>
</comment>
<feature type="domain" description="MotA/TolQ/ExbB proton channel" evidence="8">
    <location>
        <begin position="120"/>
        <end position="241"/>
    </location>
</feature>
<organism evidence="9 10">
    <name type="scientific">Candidatus Ordinivivax streblomastigis</name>
    <dbReference type="NCBI Taxonomy" id="2540710"/>
    <lineage>
        <taxon>Bacteria</taxon>
        <taxon>Pseudomonadati</taxon>
        <taxon>Bacteroidota</taxon>
        <taxon>Bacteroidia</taxon>
        <taxon>Bacteroidales</taxon>
        <taxon>Candidatus Ordinivivax</taxon>
    </lineage>
</organism>
<evidence type="ECO:0000256" key="3">
    <source>
        <dbReference type="ARBA" id="ARBA00022692"/>
    </source>
</evidence>
<evidence type="ECO:0000256" key="1">
    <source>
        <dbReference type="ARBA" id="ARBA00004651"/>
    </source>
</evidence>
<evidence type="ECO:0000313" key="9">
    <source>
        <dbReference type="EMBL" id="KAA6302676.1"/>
    </source>
</evidence>
<feature type="transmembrane region" description="Helical" evidence="7">
    <location>
        <begin position="62"/>
        <end position="80"/>
    </location>
</feature>
<accession>A0A5M8P2X1</accession>
<dbReference type="GO" id="GO:0017038">
    <property type="term" value="P:protein import"/>
    <property type="evidence" value="ECO:0007669"/>
    <property type="project" value="TreeGrafter"/>
</dbReference>
<gene>
    <name evidence="9" type="ORF">EZS26_001183</name>
</gene>
<comment type="subcellular location">
    <subcellularLocation>
        <location evidence="1">Cell membrane</location>
        <topology evidence="1">Multi-pass membrane protein</topology>
    </subcellularLocation>
    <subcellularLocation>
        <location evidence="6">Membrane</location>
        <topology evidence="6">Multi-pass membrane protein</topology>
    </subcellularLocation>
</comment>
<dbReference type="InterPro" id="IPR050790">
    <property type="entry name" value="ExbB/TolQ_transport"/>
</dbReference>
<evidence type="ECO:0000256" key="2">
    <source>
        <dbReference type="ARBA" id="ARBA00022475"/>
    </source>
</evidence>
<evidence type="ECO:0000256" key="5">
    <source>
        <dbReference type="ARBA" id="ARBA00023136"/>
    </source>
</evidence>
<dbReference type="InterPro" id="IPR002898">
    <property type="entry name" value="MotA_ExbB_proton_chnl"/>
</dbReference>
<keyword evidence="2" id="KW-1003">Cell membrane</keyword>
<keyword evidence="5 7" id="KW-0472">Membrane</keyword>
<feature type="transmembrane region" description="Helical" evidence="7">
    <location>
        <begin position="205"/>
        <end position="229"/>
    </location>
</feature>
<evidence type="ECO:0000256" key="4">
    <source>
        <dbReference type="ARBA" id="ARBA00022989"/>
    </source>
</evidence>
<dbReference type="GO" id="GO:0005886">
    <property type="term" value="C:plasma membrane"/>
    <property type="evidence" value="ECO:0007669"/>
    <property type="project" value="UniProtKB-SubCell"/>
</dbReference>
<keyword evidence="6" id="KW-0813">Transport</keyword>
<reference evidence="9 10" key="1">
    <citation type="submission" date="2019-03" db="EMBL/GenBank/DDBJ databases">
        <title>Single cell metagenomics reveals metabolic interactions within the superorganism composed of flagellate Streblomastix strix and complex community of Bacteroidetes bacteria on its surface.</title>
        <authorList>
            <person name="Treitli S.C."/>
            <person name="Kolisko M."/>
            <person name="Husnik F."/>
            <person name="Keeling P."/>
            <person name="Hampl V."/>
        </authorList>
    </citation>
    <scope>NUCLEOTIDE SEQUENCE [LARGE SCALE GENOMIC DNA]</scope>
    <source>
        <strain evidence="9">St1</strain>
    </source>
</reference>
<evidence type="ECO:0000313" key="10">
    <source>
        <dbReference type="Proteomes" id="UP000324575"/>
    </source>
</evidence>
<feature type="transmembrane region" description="Helical" evidence="7">
    <location>
        <begin position="12"/>
        <end position="29"/>
    </location>
</feature>
<keyword evidence="4 7" id="KW-1133">Transmembrane helix</keyword>
<dbReference type="AlphaFoldDB" id="A0A5M8P2X1"/>
<dbReference type="Proteomes" id="UP000324575">
    <property type="component" value="Unassembled WGS sequence"/>
</dbReference>